<keyword evidence="1" id="KW-0732">Signal</keyword>
<protein>
    <submittedName>
        <fullName evidence="2">Uncharacterized protein</fullName>
    </submittedName>
</protein>
<accession>A0A1M6FBP6</accession>
<proteinExistence type="predicted"/>
<evidence type="ECO:0000256" key="1">
    <source>
        <dbReference type="SAM" id="SignalP"/>
    </source>
</evidence>
<feature type="chain" id="PRO_5009917355" evidence="1">
    <location>
        <begin position="19"/>
        <end position="153"/>
    </location>
</feature>
<dbReference type="STRING" id="1178825.SAMN05216261_2303"/>
<name>A0A1M6FBP6_9FLAO</name>
<dbReference type="EMBL" id="FQYK01000005">
    <property type="protein sequence ID" value="SHI95095.1"/>
    <property type="molecule type" value="Genomic_DNA"/>
</dbReference>
<dbReference type="eggNOG" id="ENOG503390C">
    <property type="taxonomic scope" value="Bacteria"/>
</dbReference>
<sequence>MKSLIIILTLLLCFSVNAQEKKLKSNTFLRIYNLNGKKIAKGKLLSTTKTTLTLRRNKKPINISIDSIGSIKTKRSVGNNILIGSSIGAGTVILLSTRTDESFTEGYTGIGTLVFSGLGAGIGAITSIFKNSMTFQINGDSVVWENFRNLLPN</sequence>
<evidence type="ECO:0000313" key="3">
    <source>
        <dbReference type="Proteomes" id="UP000184396"/>
    </source>
</evidence>
<gene>
    <name evidence="2" type="ORF">SAMN05216261_2303</name>
</gene>
<organism evidence="2 3">
    <name type="scientific">Algibacter luteus</name>
    <dbReference type="NCBI Taxonomy" id="1178825"/>
    <lineage>
        <taxon>Bacteria</taxon>
        <taxon>Pseudomonadati</taxon>
        <taxon>Bacteroidota</taxon>
        <taxon>Flavobacteriia</taxon>
        <taxon>Flavobacteriales</taxon>
        <taxon>Flavobacteriaceae</taxon>
        <taxon>Algibacter</taxon>
    </lineage>
</organism>
<keyword evidence="3" id="KW-1185">Reference proteome</keyword>
<dbReference type="AlphaFoldDB" id="A0A1M6FBP6"/>
<reference evidence="2 3" key="1">
    <citation type="submission" date="2016-11" db="EMBL/GenBank/DDBJ databases">
        <authorList>
            <person name="Jaros S."/>
            <person name="Januszkiewicz K."/>
            <person name="Wedrychowicz H."/>
        </authorList>
    </citation>
    <scope>NUCLEOTIDE SEQUENCE [LARGE SCALE GENOMIC DNA]</scope>
    <source>
        <strain evidence="2 3">CGMCC 1.12213</strain>
    </source>
</reference>
<dbReference type="RefSeq" id="WP_019388891.1">
    <property type="nucleotide sequence ID" value="NZ_ALIH01000030.1"/>
</dbReference>
<evidence type="ECO:0000313" key="2">
    <source>
        <dbReference type="EMBL" id="SHI95095.1"/>
    </source>
</evidence>
<feature type="signal peptide" evidence="1">
    <location>
        <begin position="1"/>
        <end position="18"/>
    </location>
</feature>
<dbReference type="OrthoDB" id="1179353at2"/>
<dbReference type="Proteomes" id="UP000184396">
    <property type="component" value="Unassembled WGS sequence"/>
</dbReference>